<dbReference type="Pfam" id="PF00702">
    <property type="entry name" value="Hydrolase"/>
    <property type="match status" value="1"/>
</dbReference>
<comment type="similarity">
    <text evidence="1">Belongs to the 'GDXG' lipolytic enzyme family.</text>
</comment>
<dbReference type="PANTHER" id="PTHR48081:SF6">
    <property type="entry name" value="PEPTIDASE S9 PROLYL OLIGOPEPTIDASE CATALYTIC DOMAIN-CONTAINING PROTEIN"/>
    <property type="match status" value="1"/>
</dbReference>
<comment type="caution">
    <text evidence="5">The sequence shown here is derived from an EMBL/GenBank/DDBJ whole genome shotgun (WGS) entry which is preliminary data.</text>
</comment>
<dbReference type="SFLD" id="SFLDG01129">
    <property type="entry name" value="C1.5:_HAD__Beta-PGM__Phosphata"/>
    <property type="match status" value="1"/>
</dbReference>
<proteinExistence type="inferred from homology"/>
<dbReference type="InterPro" id="IPR006439">
    <property type="entry name" value="HAD-SF_hydro_IA"/>
</dbReference>
<dbReference type="Proteomes" id="UP000029082">
    <property type="component" value="Unassembled WGS sequence"/>
</dbReference>
<dbReference type="STRING" id="1437603.GCA_000771525_00733"/>
<organism evidence="5 6">
    <name type="scientific">Bifidobacterium mongoliense DSM 21395</name>
    <dbReference type="NCBI Taxonomy" id="1437603"/>
    <lineage>
        <taxon>Bacteria</taxon>
        <taxon>Bacillati</taxon>
        <taxon>Actinomycetota</taxon>
        <taxon>Actinomycetes</taxon>
        <taxon>Bifidobacteriales</taxon>
        <taxon>Bifidobacteriaceae</taxon>
        <taxon>Bifidobacterium</taxon>
    </lineage>
</organism>
<dbReference type="PANTHER" id="PTHR48081">
    <property type="entry name" value="AB HYDROLASE SUPERFAMILY PROTEIN C4A8.06C"/>
    <property type="match status" value="1"/>
</dbReference>
<dbReference type="InterPro" id="IPR002168">
    <property type="entry name" value="Lipase_GDXG_HIS_AS"/>
</dbReference>
<dbReference type="InterPro" id="IPR050300">
    <property type="entry name" value="GDXG_lipolytic_enzyme"/>
</dbReference>
<reference evidence="5 6" key="1">
    <citation type="submission" date="2014-03" db="EMBL/GenBank/DDBJ databases">
        <title>Genomics of Bifidobacteria.</title>
        <authorList>
            <person name="Ventura M."/>
            <person name="Milani C."/>
            <person name="Lugli G.A."/>
        </authorList>
    </citation>
    <scope>NUCLEOTIDE SEQUENCE [LARGE SCALE GENOMIC DNA]</scope>
    <source>
        <strain evidence="5 6">DSM 21395</strain>
    </source>
</reference>
<dbReference type="SUPFAM" id="SSF56784">
    <property type="entry name" value="HAD-like"/>
    <property type="match status" value="1"/>
</dbReference>
<protein>
    <submittedName>
        <fullName evidence="5">Hydrolase</fullName>
    </submittedName>
</protein>
<dbReference type="PRINTS" id="PR00413">
    <property type="entry name" value="HADHALOGNASE"/>
</dbReference>
<evidence type="ECO:0000313" key="6">
    <source>
        <dbReference type="Proteomes" id="UP000029082"/>
    </source>
</evidence>
<evidence type="ECO:0000256" key="2">
    <source>
        <dbReference type="ARBA" id="ARBA00022801"/>
    </source>
</evidence>
<dbReference type="AlphaFoldDB" id="A0A087BWR7"/>
<dbReference type="CDD" id="cd02603">
    <property type="entry name" value="HAD_sEH-N_like"/>
    <property type="match status" value="1"/>
</dbReference>
<dbReference type="InterPro" id="IPR023214">
    <property type="entry name" value="HAD_sf"/>
</dbReference>
<dbReference type="Pfam" id="PF20434">
    <property type="entry name" value="BD-FAE"/>
    <property type="match status" value="1"/>
</dbReference>
<dbReference type="RefSeq" id="WP_051917991.1">
    <property type="nucleotide sequence ID" value="NZ_JGZE01000018.1"/>
</dbReference>
<dbReference type="eggNOG" id="COG0657">
    <property type="taxonomic scope" value="Bacteria"/>
</dbReference>
<dbReference type="InterPro" id="IPR029058">
    <property type="entry name" value="AB_hydrolase_fold"/>
</dbReference>
<dbReference type="NCBIfam" id="TIGR01509">
    <property type="entry name" value="HAD-SF-IA-v3"/>
    <property type="match status" value="1"/>
</dbReference>
<evidence type="ECO:0000259" key="4">
    <source>
        <dbReference type="Pfam" id="PF20434"/>
    </source>
</evidence>
<dbReference type="GO" id="GO:0016787">
    <property type="term" value="F:hydrolase activity"/>
    <property type="evidence" value="ECO:0007669"/>
    <property type="project" value="UniProtKB-KW"/>
</dbReference>
<dbReference type="PROSITE" id="PS01173">
    <property type="entry name" value="LIPASE_GDXG_HIS"/>
    <property type="match status" value="1"/>
</dbReference>
<accession>A0A087BWR7</accession>
<dbReference type="InterPro" id="IPR049492">
    <property type="entry name" value="BD-FAE-like_dom"/>
</dbReference>
<sequence>MKRIRRIVAWVLAVVLGVALVVGAAFVVSPVPSIMLFRNAFKEGHPVEPPRFDEVRRTVQVTRDQEYPSSYRRHTFDLYRPRRIPAHAALPVIVWVHGGGFIAGDKSGLSTYATLMAARGYAVIAMNYDYAPTGTYPTPVVQLGQMVSHVASIAQRERLDPDRIVVGGDSAGAQIAAQFAAVQTTPGYAESSGIERIAMRAPLAGALLFCGPYDFTRFTDANAPWIQRWFMNTVGWGYLGTRDWASSPQMRQASVVRHVSDRFPKAYVVDGNAFSFPDQAGRWSRPYAPTGWVSPPRSSPVIPNCRTNSNSTSLTQNRPRCGAPRRPSSPRSRPRRRPPLQGNESGWPGSAEPDRSRTTARTTAKIVTGCGPTVDYAAMTAVRHGATAGKDGALAMTESKERTGDGARPGEISHDGACGDGTSPAITDVVFDMCGVLVDSRPWMALDGMYPQGVIDMIFDPRDVWGFAYFDTMANCGWSRERVLREYERHHGPAVAWAYRTYLERIRHSLPSLMPGMGTLLRELRERGIGVWGLTNFTTDKVEVARGLFPDLALLQDIVISSEEGLCKPDPIIYRRAIARFGIDPATSLFVDDDPVNVTGARHQGLQGLVFSDAAQVRRRVGIGQLRA</sequence>
<gene>
    <name evidence="5" type="ORF">BMON_0890</name>
</gene>
<evidence type="ECO:0000256" key="1">
    <source>
        <dbReference type="ARBA" id="ARBA00010515"/>
    </source>
</evidence>
<dbReference type="OrthoDB" id="9797415at2"/>
<dbReference type="SFLD" id="SFLDS00003">
    <property type="entry name" value="Haloacid_Dehalogenase"/>
    <property type="match status" value="1"/>
</dbReference>
<evidence type="ECO:0000256" key="3">
    <source>
        <dbReference type="SAM" id="MobiDB-lite"/>
    </source>
</evidence>
<feature type="compositionally biased region" description="Polar residues" evidence="3">
    <location>
        <begin position="305"/>
        <end position="318"/>
    </location>
</feature>
<feature type="region of interest" description="Disordered" evidence="3">
    <location>
        <begin position="290"/>
        <end position="362"/>
    </location>
</feature>
<keyword evidence="2 5" id="KW-0378">Hydrolase</keyword>
<dbReference type="SUPFAM" id="SSF53474">
    <property type="entry name" value="alpha/beta-Hydrolases"/>
    <property type="match status" value="1"/>
</dbReference>
<dbReference type="eggNOG" id="COG1011">
    <property type="taxonomic scope" value="Bacteria"/>
</dbReference>
<feature type="domain" description="BD-FAE-like" evidence="4">
    <location>
        <begin position="77"/>
        <end position="273"/>
    </location>
</feature>
<dbReference type="Gene3D" id="3.40.50.1820">
    <property type="entry name" value="alpha/beta hydrolase"/>
    <property type="match status" value="1"/>
</dbReference>
<dbReference type="Gene3D" id="3.40.50.1000">
    <property type="entry name" value="HAD superfamily/HAD-like"/>
    <property type="match status" value="1"/>
</dbReference>
<dbReference type="EMBL" id="JGZE01000018">
    <property type="protein sequence ID" value="KFI75467.1"/>
    <property type="molecule type" value="Genomic_DNA"/>
</dbReference>
<evidence type="ECO:0000313" key="5">
    <source>
        <dbReference type="EMBL" id="KFI75467.1"/>
    </source>
</evidence>
<name>A0A087BWR7_9BIFI</name>
<keyword evidence="6" id="KW-1185">Reference proteome</keyword>
<dbReference type="InterPro" id="IPR036412">
    <property type="entry name" value="HAD-like_sf"/>
</dbReference>